<sequence>MYSLPANTCYKQRLNMNNKRYIYYMLIICTLFLFSCNYRHKQEITIFYFCGNIEPYRQFDCTDLDSKCKTNVYDDTIFITSTMFKQIKDDIINAKPTHNYSNSYTPIIYVNVGNQNLCLNGINNQCWIKQSDRKYHPYILSNKTVYLLKWKSFYYNYLPYDILQLDKGIRQFGIPSDYKKDQINKIIKKKEMSKVLVRVK</sequence>
<gene>
    <name evidence="2" type="ORF">HMPREF9018_0344</name>
</gene>
<keyword evidence="1" id="KW-0472">Membrane</keyword>
<evidence type="ECO:0000313" key="3">
    <source>
        <dbReference type="Proteomes" id="UP000016016"/>
    </source>
</evidence>
<comment type="caution">
    <text evidence="2">The sequence shown here is derived from an EMBL/GenBank/DDBJ whole genome shotgun (WGS) entry which is preliminary data.</text>
</comment>
<proteinExistence type="predicted"/>
<accession>E1GTL4</accession>
<evidence type="ECO:0000256" key="1">
    <source>
        <dbReference type="SAM" id="Phobius"/>
    </source>
</evidence>
<dbReference type="EMBL" id="ADFQ01000005">
    <property type="protein sequence ID" value="EFN91998.1"/>
    <property type="molecule type" value="Genomic_DNA"/>
</dbReference>
<protein>
    <submittedName>
        <fullName evidence="2">Uncharacterized protein</fullName>
    </submittedName>
</protein>
<evidence type="ECO:0000313" key="2">
    <source>
        <dbReference type="EMBL" id="EFN91998.1"/>
    </source>
</evidence>
<keyword evidence="1" id="KW-1133">Transmembrane helix</keyword>
<keyword evidence="1" id="KW-0812">Transmembrane</keyword>
<feature type="transmembrane region" description="Helical" evidence="1">
    <location>
        <begin position="21"/>
        <end position="40"/>
    </location>
</feature>
<name>E1GTL4_9BACT</name>
<reference evidence="2 3" key="1">
    <citation type="submission" date="2010-09" db="EMBL/GenBank/DDBJ databases">
        <authorList>
            <person name="Harkins D.M."/>
            <person name="Madupu R."/>
            <person name="Durkin A.S."/>
            <person name="Torralba M."/>
            <person name="Methe B."/>
            <person name="Sutton G.G."/>
            <person name="Nelson K.E."/>
        </authorList>
    </citation>
    <scope>NUCLEOTIDE SEQUENCE [LARGE SCALE GENOMIC DNA]</scope>
    <source>
        <strain evidence="2 3">CRIS 21A-A</strain>
    </source>
</reference>
<organism evidence="2 3">
    <name type="scientific">Prevotella amnii CRIS 21A-A</name>
    <dbReference type="NCBI Taxonomy" id="679191"/>
    <lineage>
        <taxon>Bacteria</taxon>
        <taxon>Pseudomonadati</taxon>
        <taxon>Bacteroidota</taxon>
        <taxon>Bacteroidia</taxon>
        <taxon>Bacteroidales</taxon>
        <taxon>Prevotellaceae</taxon>
        <taxon>Prevotella</taxon>
    </lineage>
</organism>
<dbReference type="Proteomes" id="UP000016016">
    <property type="component" value="Unassembled WGS sequence"/>
</dbReference>
<dbReference type="AlphaFoldDB" id="E1GTL4"/>